<feature type="region of interest" description="Disordered" evidence="1">
    <location>
        <begin position="178"/>
        <end position="198"/>
    </location>
</feature>
<dbReference type="STRING" id="1314782.A0A165VWF0"/>
<dbReference type="EMBL" id="KV425552">
    <property type="protein sequence ID" value="KZT30301.1"/>
    <property type="molecule type" value="Genomic_DNA"/>
</dbReference>
<evidence type="ECO:0000256" key="1">
    <source>
        <dbReference type="SAM" id="MobiDB-lite"/>
    </source>
</evidence>
<name>A0A165VWF0_9AGAM</name>
<feature type="region of interest" description="Disordered" evidence="1">
    <location>
        <begin position="56"/>
        <end position="90"/>
    </location>
</feature>
<keyword evidence="3" id="KW-1185">Reference proteome</keyword>
<feature type="compositionally biased region" description="Polar residues" evidence="1">
    <location>
        <begin position="56"/>
        <end position="65"/>
    </location>
</feature>
<evidence type="ECO:0000313" key="3">
    <source>
        <dbReference type="Proteomes" id="UP000076761"/>
    </source>
</evidence>
<protein>
    <submittedName>
        <fullName evidence="2">Uncharacterized protein</fullName>
    </submittedName>
</protein>
<reference evidence="2 3" key="1">
    <citation type="journal article" date="2016" name="Mol. Biol. Evol.">
        <title>Comparative Genomics of Early-Diverging Mushroom-Forming Fungi Provides Insights into the Origins of Lignocellulose Decay Capabilities.</title>
        <authorList>
            <person name="Nagy L.G."/>
            <person name="Riley R."/>
            <person name="Tritt A."/>
            <person name="Adam C."/>
            <person name="Daum C."/>
            <person name="Floudas D."/>
            <person name="Sun H."/>
            <person name="Yadav J.S."/>
            <person name="Pangilinan J."/>
            <person name="Larsson K.H."/>
            <person name="Matsuura K."/>
            <person name="Barry K."/>
            <person name="Labutti K."/>
            <person name="Kuo R."/>
            <person name="Ohm R.A."/>
            <person name="Bhattacharya S.S."/>
            <person name="Shirouzu T."/>
            <person name="Yoshinaga Y."/>
            <person name="Martin F.M."/>
            <person name="Grigoriev I.V."/>
            <person name="Hibbett D.S."/>
        </authorList>
    </citation>
    <scope>NUCLEOTIDE SEQUENCE [LARGE SCALE GENOMIC DNA]</scope>
    <source>
        <strain evidence="2 3">HHB14362 ss-1</strain>
    </source>
</reference>
<evidence type="ECO:0000313" key="2">
    <source>
        <dbReference type="EMBL" id="KZT30301.1"/>
    </source>
</evidence>
<dbReference type="InParanoid" id="A0A165VWF0"/>
<proteinExistence type="predicted"/>
<accession>A0A165VWF0</accession>
<dbReference type="AlphaFoldDB" id="A0A165VWF0"/>
<dbReference type="Proteomes" id="UP000076761">
    <property type="component" value="Unassembled WGS sequence"/>
</dbReference>
<gene>
    <name evidence="2" type="ORF">NEOLEDRAFT_1174595</name>
</gene>
<sequence>MFVLQSPLWSFLSFDALVLRTILLCLWLWDDVTLASYKDKDRSRAKSIMDKRVVSKQNSWSGSKGQDSEETASKEKKSEREDEDGRKDKGIESYVHTVERNILDLAARQGVSLYTKEKCQGTLDLTSIALDTAKDIDAPAKKNPKAQKGDFIFKMDDMLAILFPHMFEDIEYLIPLEQEDRTSGRASNAIAGPSRTSS</sequence>
<feature type="compositionally biased region" description="Basic and acidic residues" evidence="1">
    <location>
        <begin position="71"/>
        <end position="90"/>
    </location>
</feature>
<organism evidence="2 3">
    <name type="scientific">Neolentinus lepideus HHB14362 ss-1</name>
    <dbReference type="NCBI Taxonomy" id="1314782"/>
    <lineage>
        <taxon>Eukaryota</taxon>
        <taxon>Fungi</taxon>
        <taxon>Dikarya</taxon>
        <taxon>Basidiomycota</taxon>
        <taxon>Agaricomycotina</taxon>
        <taxon>Agaricomycetes</taxon>
        <taxon>Gloeophyllales</taxon>
        <taxon>Gloeophyllaceae</taxon>
        <taxon>Neolentinus</taxon>
    </lineage>
</organism>
<dbReference type="OrthoDB" id="5330228at2759"/>